<dbReference type="PANTHER" id="PTHR14614:SF132">
    <property type="entry name" value="PROTEIN-LYSINE METHYLTRANSFERASE C42C1.13"/>
    <property type="match status" value="1"/>
</dbReference>
<proteinExistence type="predicted"/>
<dbReference type="Proteomes" id="UP001491310">
    <property type="component" value="Unassembled WGS sequence"/>
</dbReference>
<evidence type="ECO:0000313" key="1">
    <source>
        <dbReference type="EMBL" id="KAK9918626.1"/>
    </source>
</evidence>
<accession>A0ABR2Z3V0</accession>
<keyword evidence="2" id="KW-1185">Reference proteome</keyword>
<dbReference type="EMBL" id="JALJOT010000001">
    <property type="protein sequence ID" value="KAK9918626.1"/>
    <property type="molecule type" value="Genomic_DNA"/>
</dbReference>
<dbReference type="SUPFAM" id="SSF53335">
    <property type="entry name" value="S-adenosyl-L-methionine-dependent methyltransferases"/>
    <property type="match status" value="1"/>
</dbReference>
<dbReference type="InterPro" id="IPR029063">
    <property type="entry name" value="SAM-dependent_MTases_sf"/>
</dbReference>
<reference evidence="1 2" key="1">
    <citation type="journal article" date="2024" name="Nat. Commun.">
        <title>Phylogenomics reveals the evolutionary origins of lichenization in chlorophyte algae.</title>
        <authorList>
            <person name="Puginier C."/>
            <person name="Libourel C."/>
            <person name="Otte J."/>
            <person name="Skaloud P."/>
            <person name="Haon M."/>
            <person name="Grisel S."/>
            <person name="Petersen M."/>
            <person name="Berrin J.G."/>
            <person name="Delaux P.M."/>
            <person name="Dal Grande F."/>
            <person name="Keller J."/>
        </authorList>
    </citation>
    <scope>NUCLEOTIDE SEQUENCE [LARGE SCALE GENOMIC DNA]</scope>
    <source>
        <strain evidence="1 2">SAG 216-7</strain>
    </source>
</reference>
<dbReference type="Pfam" id="PF10294">
    <property type="entry name" value="Methyltransf_16"/>
    <property type="match status" value="1"/>
</dbReference>
<evidence type="ECO:0000313" key="2">
    <source>
        <dbReference type="Proteomes" id="UP001491310"/>
    </source>
</evidence>
<gene>
    <name evidence="1" type="ORF">WJX75_005439</name>
</gene>
<sequence length="218" mass="24115">MVLSSASANFGELTLQYLCRRPGETSQKCWTIQDDFCPSQGAPLPENLVDDIGLDLWPASEVLCCFLADHPALAKHAPSVLELGAGVGLPGLLAALLGEAQLMLTDYEPQVLSVLQQNLEANGLSGRGKVQQIDWKRWRGNPELGRFELVLGADLLYASAIVKDFVEVLKLVLSPHGVFLMAHQIRRSILLDPKTRVPRLEDYDEPLEQFRSLSDRKI</sequence>
<dbReference type="Gene3D" id="3.40.50.150">
    <property type="entry name" value="Vaccinia Virus protein VP39"/>
    <property type="match status" value="1"/>
</dbReference>
<organism evidence="1 2">
    <name type="scientific">Coccomyxa subellipsoidea</name>
    <dbReference type="NCBI Taxonomy" id="248742"/>
    <lineage>
        <taxon>Eukaryota</taxon>
        <taxon>Viridiplantae</taxon>
        <taxon>Chlorophyta</taxon>
        <taxon>core chlorophytes</taxon>
        <taxon>Trebouxiophyceae</taxon>
        <taxon>Trebouxiophyceae incertae sedis</taxon>
        <taxon>Coccomyxaceae</taxon>
        <taxon>Coccomyxa</taxon>
    </lineage>
</organism>
<name>A0ABR2Z3V0_9CHLO</name>
<dbReference type="PANTHER" id="PTHR14614">
    <property type="entry name" value="HEPATOCELLULAR CARCINOMA-ASSOCIATED ANTIGEN"/>
    <property type="match status" value="1"/>
</dbReference>
<evidence type="ECO:0008006" key="3">
    <source>
        <dbReference type="Google" id="ProtNLM"/>
    </source>
</evidence>
<protein>
    <recommendedName>
        <fullName evidence="3">S-adenosyl-L-methionine-dependent methyltransferase</fullName>
    </recommendedName>
</protein>
<dbReference type="InterPro" id="IPR019410">
    <property type="entry name" value="Methyltransf_16"/>
</dbReference>
<comment type="caution">
    <text evidence="1">The sequence shown here is derived from an EMBL/GenBank/DDBJ whole genome shotgun (WGS) entry which is preliminary data.</text>
</comment>